<feature type="region of interest" description="Disordered" evidence="2">
    <location>
        <begin position="98"/>
        <end position="138"/>
    </location>
</feature>
<evidence type="ECO:0000313" key="4">
    <source>
        <dbReference type="Proteomes" id="UP000291301"/>
    </source>
</evidence>
<dbReference type="EMBL" id="SJST01000001">
    <property type="protein sequence ID" value="TCD16228.1"/>
    <property type="molecule type" value="Genomic_DNA"/>
</dbReference>
<keyword evidence="4" id="KW-1185">Reference proteome</keyword>
<dbReference type="AlphaFoldDB" id="A0A4R0PGN5"/>
<proteinExistence type="predicted"/>
<protein>
    <recommendedName>
        <fullName evidence="5">Flagellar export protein FliJ</fullName>
    </recommendedName>
</protein>
<feature type="coiled-coil region" evidence="1">
    <location>
        <begin position="26"/>
        <end position="96"/>
    </location>
</feature>
<evidence type="ECO:0000256" key="2">
    <source>
        <dbReference type="SAM" id="MobiDB-lite"/>
    </source>
</evidence>
<accession>A0A4R0PGN5</accession>
<organism evidence="3 4">
    <name type="scientific">Oricola cellulosilytica</name>
    <dbReference type="NCBI Taxonomy" id="1429082"/>
    <lineage>
        <taxon>Bacteria</taxon>
        <taxon>Pseudomonadati</taxon>
        <taxon>Pseudomonadota</taxon>
        <taxon>Alphaproteobacteria</taxon>
        <taxon>Hyphomicrobiales</taxon>
        <taxon>Ahrensiaceae</taxon>
        <taxon>Oricola</taxon>
    </lineage>
</organism>
<dbReference type="Proteomes" id="UP000291301">
    <property type="component" value="Unassembled WGS sequence"/>
</dbReference>
<comment type="caution">
    <text evidence="3">The sequence shown here is derived from an EMBL/GenBank/DDBJ whole genome shotgun (WGS) entry which is preliminary data.</text>
</comment>
<dbReference type="RefSeq" id="WP_131564911.1">
    <property type="nucleotide sequence ID" value="NZ_JAINFK010000001.1"/>
</dbReference>
<evidence type="ECO:0000256" key="1">
    <source>
        <dbReference type="SAM" id="Coils"/>
    </source>
</evidence>
<evidence type="ECO:0008006" key="5">
    <source>
        <dbReference type="Google" id="ProtNLM"/>
    </source>
</evidence>
<name>A0A4R0PGN5_9HYPH</name>
<reference evidence="3 4" key="1">
    <citation type="journal article" date="2015" name="Antonie Van Leeuwenhoek">
        <title>Oricola cellulosilytica gen. nov., sp. nov., a cellulose-degrading bacterium of the family Phyllobacteriaceae isolated from surface seashore water, and emended descriptions of Mesorhizobium loti and Phyllobacterium myrsinacearum.</title>
        <authorList>
            <person name="Hameed A."/>
            <person name="Shahina M."/>
            <person name="Lai W.A."/>
            <person name="Lin S.Y."/>
            <person name="Young L.S."/>
            <person name="Liu Y.C."/>
            <person name="Hsu Y.H."/>
            <person name="Young C.C."/>
        </authorList>
    </citation>
    <scope>NUCLEOTIDE SEQUENCE [LARGE SCALE GENOMIC DNA]</scope>
    <source>
        <strain evidence="3 4">KCTC 52183</strain>
    </source>
</reference>
<sequence>MTTDKTNFARLMRLQRVIKSMRERDHADAKNRVASAEKSLEDLSRMINEESAVASLFPDLLARHFEKMMAEKHIAARQEQEAADDLVREKKKLETIEGRHTAQKAQEAREAEAKSHSEAIDQRYVRPVSASSKIGGIR</sequence>
<keyword evidence="1" id="KW-0175">Coiled coil</keyword>
<evidence type="ECO:0000313" key="3">
    <source>
        <dbReference type="EMBL" id="TCD16228.1"/>
    </source>
</evidence>
<feature type="compositionally biased region" description="Basic and acidic residues" evidence="2">
    <location>
        <begin position="98"/>
        <end position="124"/>
    </location>
</feature>
<gene>
    <name evidence="3" type="ORF">E0D97_02005</name>
</gene>